<organism evidence="6 7">
    <name type="scientific">Corynebacterium meridianum</name>
    <dbReference type="NCBI Taxonomy" id="2765363"/>
    <lineage>
        <taxon>Bacteria</taxon>
        <taxon>Bacillati</taxon>
        <taxon>Actinomycetota</taxon>
        <taxon>Actinomycetes</taxon>
        <taxon>Mycobacteriales</taxon>
        <taxon>Corynebacteriaceae</taxon>
        <taxon>Corynebacterium</taxon>
    </lineage>
</organism>
<keyword evidence="3" id="KW-1133">Transmembrane helix</keyword>
<evidence type="ECO:0000313" key="6">
    <source>
        <dbReference type="EMBL" id="MBI8988192.1"/>
    </source>
</evidence>
<keyword evidence="7" id="KW-1185">Reference proteome</keyword>
<accession>A0A934M688</accession>
<feature type="compositionally biased region" description="Basic residues" evidence="5">
    <location>
        <begin position="260"/>
        <end position="272"/>
    </location>
</feature>
<dbReference type="Pfam" id="PF07681">
    <property type="entry name" value="DoxX"/>
    <property type="match status" value="1"/>
</dbReference>
<keyword evidence="2" id="KW-0812">Transmembrane</keyword>
<dbReference type="AlphaFoldDB" id="A0A934M688"/>
<evidence type="ECO:0000256" key="3">
    <source>
        <dbReference type="ARBA" id="ARBA00022989"/>
    </source>
</evidence>
<reference evidence="6" key="1">
    <citation type="submission" date="2020-12" db="EMBL/GenBank/DDBJ databases">
        <title>Genome public.</title>
        <authorList>
            <person name="Sun Q."/>
        </authorList>
    </citation>
    <scope>NUCLEOTIDE SEQUENCE</scope>
    <source>
        <strain evidence="6">CCM 8863</strain>
    </source>
</reference>
<comment type="subcellular location">
    <subcellularLocation>
        <location evidence="1">Membrane</location>
        <topology evidence="1">Multi-pass membrane protein</topology>
    </subcellularLocation>
</comment>
<dbReference type="Proteomes" id="UP000645966">
    <property type="component" value="Unassembled WGS sequence"/>
</dbReference>
<dbReference type="InterPro" id="IPR032808">
    <property type="entry name" value="DoxX"/>
</dbReference>
<keyword evidence="4" id="KW-0472">Membrane</keyword>
<comment type="caution">
    <text evidence="6">The sequence shown here is derived from an EMBL/GenBank/DDBJ whole genome shotgun (WGS) entry which is preliminary data.</text>
</comment>
<name>A0A934M688_9CORY</name>
<evidence type="ECO:0000313" key="7">
    <source>
        <dbReference type="Proteomes" id="UP000645966"/>
    </source>
</evidence>
<evidence type="ECO:0000256" key="5">
    <source>
        <dbReference type="SAM" id="MobiDB-lite"/>
    </source>
</evidence>
<protein>
    <submittedName>
        <fullName evidence="6">DoxX family membrane protein</fullName>
    </submittedName>
</protein>
<gene>
    <name evidence="6" type="ORF">JDV75_00205</name>
</gene>
<dbReference type="RefSeq" id="WP_198737261.1">
    <property type="nucleotide sequence ID" value="NZ_JAEIOS010000009.1"/>
</dbReference>
<evidence type="ECO:0000256" key="4">
    <source>
        <dbReference type="ARBA" id="ARBA00023136"/>
    </source>
</evidence>
<evidence type="ECO:0000256" key="2">
    <source>
        <dbReference type="ARBA" id="ARBA00022692"/>
    </source>
</evidence>
<feature type="region of interest" description="Disordered" evidence="5">
    <location>
        <begin position="222"/>
        <end position="272"/>
    </location>
</feature>
<dbReference type="GO" id="GO:0016020">
    <property type="term" value="C:membrane"/>
    <property type="evidence" value="ECO:0007669"/>
    <property type="project" value="UniProtKB-SubCell"/>
</dbReference>
<dbReference type="EMBL" id="JAEIOS010000009">
    <property type="protein sequence ID" value="MBI8988192.1"/>
    <property type="molecule type" value="Genomic_DNA"/>
</dbReference>
<sequence>MIRKLARPMLASVYIADGVDTLANTEAHVEGTESVIDRLRTVLPRQYAAFVPTDPELVARGLGATKVGAGSMLALGKFPRLSALTLAIASIPTILARHAFWEADDSQEKSARRSGFLTSIALLGGLFITTADTQGKPGIAWRTKHAAKVTNKKVQKALPTKSETEKFAESASEQASALAESTRGFFGEATEKASEYIEAAQEYFEDNKDDWLKAAESNAETARKRAVKLASQAQERADEARKNASKNAAKYQKQADKAAKKAKKKWGKKLDI</sequence>
<evidence type="ECO:0000256" key="1">
    <source>
        <dbReference type="ARBA" id="ARBA00004141"/>
    </source>
</evidence>
<proteinExistence type="predicted"/>